<keyword evidence="3" id="KW-1185">Reference proteome</keyword>
<dbReference type="PANTHER" id="PTHR22916">
    <property type="entry name" value="GLYCOSYLTRANSFERASE"/>
    <property type="match status" value="1"/>
</dbReference>
<evidence type="ECO:0000259" key="1">
    <source>
        <dbReference type="Pfam" id="PF00535"/>
    </source>
</evidence>
<dbReference type="PANTHER" id="PTHR22916:SF3">
    <property type="entry name" value="UDP-GLCNAC:BETAGAL BETA-1,3-N-ACETYLGLUCOSAMINYLTRANSFERASE-LIKE PROTEIN 1"/>
    <property type="match status" value="1"/>
</dbReference>
<name>A0A916WWI5_9SPHN</name>
<dbReference type="SUPFAM" id="SSF53448">
    <property type="entry name" value="Nucleotide-diphospho-sugar transferases"/>
    <property type="match status" value="1"/>
</dbReference>
<dbReference type="GO" id="GO:0016758">
    <property type="term" value="F:hexosyltransferase activity"/>
    <property type="evidence" value="ECO:0007669"/>
    <property type="project" value="UniProtKB-ARBA"/>
</dbReference>
<organism evidence="2 3">
    <name type="scientific">Sphingomonas metalli</name>
    <dbReference type="NCBI Taxonomy" id="1779358"/>
    <lineage>
        <taxon>Bacteria</taxon>
        <taxon>Pseudomonadati</taxon>
        <taxon>Pseudomonadota</taxon>
        <taxon>Alphaproteobacteria</taxon>
        <taxon>Sphingomonadales</taxon>
        <taxon>Sphingomonadaceae</taxon>
        <taxon>Sphingomonas</taxon>
    </lineage>
</organism>
<evidence type="ECO:0000313" key="3">
    <source>
        <dbReference type="Proteomes" id="UP000623067"/>
    </source>
</evidence>
<accession>A0A916WWI5</accession>
<evidence type="ECO:0000313" key="2">
    <source>
        <dbReference type="EMBL" id="GGB35372.1"/>
    </source>
</evidence>
<protein>
    <submittedName>
        <fullName evidence="2">Glycosyl transferase</fullName>
    </submittedName>
</protein>
<reference evidence="2" key="1">
    <citation type="journal article" date="2014" name="Int. J. Syst. Evol. Microbiol.">
        <title>Complete genome sequence of Corynebacterium casei LMG S-19264T (=DSM 44701T), isolated from a smear-ripened cheese.</title>
        <authorList>
            <consortium name="US DOE Joint Genome Institute (JGI-PGF)"/>
            <person name="Walter F."/>
            <person name="Albersmeier A."/>
            <person name="Kalinowski J."/>
            <person name="Ruckert C."/>
        </authorList>
    </citation>
    <scope>NUCLEOTIDE SEQUENCE</scope>
    <source>
        <strain evidence="2">CGMCC 1.15330</strain>
    </source>
</reference>
<dbReference type="Gene3D" id="3.90.550.10">
    <property type="entry name" value="Spore Coat Polysaccharide Biosynthesis Protein SpsA, Chain A"/>
    <property type="match status" value="1"/>
</dbReference>
<dbReference type="Proteomes" id="UP000623067">
    <property type="component" value="Unassembled WGS sequence"/>
</dbReference>
<dbReference type="InterPro" id="IPR001173">
    <property type="entry name" value="Glyco_trans_2-like"/>
</dbReference>
<keyword evidence="2" id="KW-0808">Transferase</keyword>
<dbReference type="Pfam" id="PF00535">
    <property type="entry name" value="Glycos_transf_2"/>
    <property type="match status" value="1"/>
</dbReference>
<gene>
    <name evidence="2" type="ORF">GCM10011380_25970</name>
</gene>
<dbReference type="EMBL" id="BMIH01000003">
    <property type="protein sequence ID" value="GGB35372.1"/>
    <property type="molecule type" value="Genomic_DNA"/>
</dbReference>
<comment type="caution">
    <text evidence="2">The sequence shown here is derived from an EMBL/GenBank/DDBJ whole genome shotgun (WGS) entry which is preliminary data.</text>
</comment>
<proteinExistence type="predicted"/>
<dbReference type="InterPro" id="IPR029044">
    <property type="entry name" value="Nucleotide-diphossugar_trans"/>
</dbReference>
<sequence length="272" mass="30932">MAEKPFVSVALATYNGERWLREQLESIYAQQDVDVEIIASDDASTDGTRSILEEYRDRCGLILLPAVPNLGYKNNFARAIAACTAPLIALADQDDIWDADKLRSLVRELGNDLLVHADVAMMDENGLIVAPSVRRRNFGGVHDRVFLDRDYHIASLLTRKSLCQGCTALFRRELLDTAFPVPANEQAHDIWLAFVAAAHTRVHYIDRSWVRWRVHGANTSQAPMRSPSRSFFKGTFVNGLARRVFYYRRAAILRKRGVRLGLYPLRLRDELF</sequence>
<dbReference type="AlphaFoldDB" id="A0A916WWI5"/>
<feature type="domain" description="Glycosyltransferase 2-like" evidence="1">
    <location>
        <begin position="8"/>
        <end position="177"/>
    </location>
</feature>
<reference evidence="2" key="2">
    <citation type="submission" date="2020-09" db="EMBL/GenBank/DDBJ databases">
        <authorList>
            <person name="Sun Q."/>
            <person name="Zhou Y."/>
        </authorList>
    </citation>
    <scope>NUCLEOTIDE SEQUENCE</scope>
    <source>
        <strain evidence="2">CGMCC 1.15330</strain>
    </source>
</reference>